<sequence>MCPVNVLLGIYEIMKPGFEEAKISALSVAVVTEDNGSAVVDSVEDIMFHHRILASFKFTT</sequence>
<keyword evidence="2" id="KW-1185">Reference proteome</keyword>
<proteinExistence type="predicted"/>
<gene>
    <name evidence="1" type="ORF">MAR_010598</name>
</gene>
<organism evidence="1 2">
    <name type="scientific">Mya arenaria</name>
    <name type="common">Soft-shell clam</name>
    <dbReference type="NCBI Taxonomy" id="6604"/>
    <lineage>
        <taxon>Eukaryota</taxon>
        <taxon>Metazoa</taxon>
        <taxon>Spiralia</taxon>
        <taxon>Lophotrochozoa</taxon>
        <taxon>Mollusca</taxon>
        <taxon>Bivalvia</taxon>
        <taxon>Autobranchia</taxon>
        <taxon>Heteroconchia</taxon>
        <taxon>Euheterodonta</taxon>
        <taxon>Imparidentia</taxon>
        <taxon>Neoheterodontei</taxon>
        <taxon>Myida</taxon>
        <taxon>Myoidea</taxon>
        <taxon>Myidae</taxon>
        <taxon>Mya</taxon>
    </lineage>
</organism>
<evidence type="ECO:0000313" key="2">
    <source>
        <dbReference type="Proteomes" id="UP001164746"/>
    </source>
</evidence>
<reference evidence="1" key="1">
    <citation type="submission" date="2022-11" db="EMBL/GenBank/DDBJ databases">
        <title>Centuries of genome instability and evolution in soft-shell clam transmissible cancer (bioRxiv).</title>
        <authorList>
            <person name="Hart S.F.M."/>
            <person name="Yonemitsu M.A."/>
            <person name="Giersch R.M."/>
            <person name="Beal B.F."/>
            <person name="Arriagada G."/>
            <person name="Davis B.W."/>
            <person name="Ostrander E.A."/>
            <person name="Goff S.P."/>
            <person name="Metzger M.J."/>
        </authorList>
    </citation>
    <scope>NUCLEOTIDE SEQUENCE</scope>
    <source>
        <strain evidence="1">MELC-2E11</strain>
        <tissue evidence="1">Siphon/mantle</tissue>
    </source>
</reference>
<name>A0ABY7E217_MYAAR</name>
<evidence type="ECO:0000313" key="1">
    <source>
        <dbReference type="EMBL" id="WAR04040.1"/>
    </source>
</evidence>
<dbReference type="Proteomes" id="UP001164746">
    <property type="component" value="Chromosome 4"/>
</dbReference>
<accession>A0ABY7E217</accession>
<dbReference type="EMBL" id="CP111015">
    <property type="protein sequence ID" value="WAR04040.1"/>
    <property type="molecule type" value="Genomic_DNA"/>
</dbReference>
<protein>
    <submittedName>
        <fullName evidence="1">Uncharacterized protein</fullName>
    </submittedName>
</protein>